<accession>A0AAE0BY13</accession>
<name>A0AAE0BY13_9CHLO</name>
<evidence type="ECO:0000313" key="2">
    <source>
        <dbReference type="EMBL" id="KAK3244862.1"/>
    </source>
</evidence>
<sequence>GSIDYLKSIDTRFTLVLQKAPSEGGFFSCDISTHVAGMDIETDFDLCVQDVNGYLTTWSEKHTAELIIVRPDMYMYAVTPHAQADAVVSELKFDLNERVYDHKTKDLPEEVDLDLEPGRERNLSEYSGVTSEVENPRGRMSSQYVPSEPKSNEIAPPQSNGVAPPQSNDVTPPQSNGVPVSAT</sequence>
<evidence type="ECO:0000313" key="3">
    <source>
        <dbReference type="Proteomes" id="UP001190700"/>
    </source>
</evidence>
<dbReference type="AlphaFoldDB" id="A0AAE0BY13"/>
<organism evidence="2 3">
    <name type="scientific">Cymbomonas tetramitiformis</name>
    <dbReference type="NCBI Taxonomy" id="36881"/>
    <lineage>
        <taxon>Eukaryota</taxon>
        <taxon>Viridiplantae</taxon>
        <taxon>Chlorophyta</taxon>
        <taxon>Pyramimonadophyceae</taxon>
        <taxon>Pyramimonadales</taxon>
        <taxon>Pyramimonadaceae</taxon>
        <taxon>Cymbomonas</taxon>
    </lineage>
</organism>
<feature type="region of interest" description="Disordered" evidence="1">
    <location>
        <begin position="109"/>
        <end position="183"/>
    </location>
</feature>
<comment type="caution">
    <text evidence="2">The sequence shown here is derived from an EMBL/GenBank/DDBJ whole genome shotgun (WGS) entry which is preliminary data.</text>
</comment>
<dbReference type="Proteomes" id="UP001190700">
    <property type="component" value="Unassembled WGS sequence"/>
</dbReference>
<feature type="non-terminal residue" evidence="2">
    <location>
        <position position="1"/>
    </location>
</feature>
<protein>
    <submittedName>
        <fullName evidence="2">Uncharacterized protein</fullName>
    </submittedName>
</protein>
<feature type="compositionally biased region" description="Polar residues" evidence="1">
    <location>
        <begin position="124"/>
        <end position="133"/>
    </location>
</feature>
<proteinExistence type="predicted"/>
<keyword evidence="3" id="KW-1185">Reference proteome</keyword>
<feature type="compositionally biased region" description="Polar residues" evidence="1">
    <location>
        <begin position="157"/>
        <end position="183"/>
    </location>
</feature>
<reference evidence="2 3" key="1">
    <citation type="journal article" date="2015" name="Genome Biol. Evol.">
        <title>Comparative Genomics of a Bacterivorous Green Alga Reveals Evolutionary Causalities and Consequences of Phago-Mixotrophic Mode of Nutrition.</title>
        <authorList>
            <person name="Burns J.A."/>
            <person name="Paasch A."/>
            <person name="Narechania A."/>
            <person name="Kim E."/>
        </authorList>
    </citation>
    <scope>NUCLEOTIDE SEQUENCE [LARGE SCALE GENOMIC DNA]</scope>
    <source>
        <strain evidence="2 3">PLY_AMNH</strain>
    </source>
</reference>
<evidence type="ECO:0000256" key="1">
    <source>
        <dbReference type="SAM" id="MobiDB-lite"/>
    </source>
</evidence>
<dbReference type="EMBL" id="LGRX02031307">
    <property type="protein sequence ID" value="KAK3244862.1"/>
    <property type="molecule type" value="Genomic_DNA"/>
</dbReference>
<gene>
    <name evidence="2" type="ORF">CYMTET_45546</name>
</gene>